<dbReference type="AlphaFoldDB" id="A0A366CXU1"/>
<dbReference type="Proteomes" id="UP000252086">
    <property type="component" value="Unassembled WGS sequence"/>
</dbReference>
<name>A0A366CXU1_9GAMM</name>
<dbReference type="RefSeq" id="WP_113874618.1">
    <property type="nucleotide sequence ID" value="NZ_QNRF01000005.1"/>
</dbReference>
<dbReference type="OrthoDB" id="1271623at2"/>
<sequence length="95" mass="10763">MNVVEHSPAAWFLLEQDDEYYIDVNCSSGLVGFSVLVQLNGSEKTNYKNQGVEFINGLAEVIADKAELNHPRNIKNNELLNIVHESIMSWKQLQT</sequence>
<proteinExistence type="predicted"/>
<gene>
    <name evidence="1" type="ORF">DFP76_105124</name>
</gene>
<reference evidence="1 2" key="1">
    <citation type="submission" date="2018-06" db="EMBL/GenBank/DDBJ databases">
        <title>Genomic Encyclopedia of Type Strains, Phase III (KMG-III): the genomes of soil and plant-associated and newly described type strains.</title>
        <authorList>
            <person name="Whitman W."/>
        </authorList>
    </citation>
    <scope>NUCLEOTIDE SEQUENCE [LARGE SCALE GENOMIC DNA]</scope>
    <source>
        <strain evidence="1 2">CECT 7732</strain>
    </source>
</reference>
<organism evidence="1 2">
    <name type="scientific">Marinomonas aquiplantarum</name>
    <dbReference type="NCBI Taxonomy" id="491951"/>
    <lineage>
        <taxon>Bacteria</taxon>
        <taxon>Pseudomonadati</taxon>
        <taxon>Pseudomonadota</taxon>
        <taxon>Gammaproteobacteria</taxon>
        <taxon>Oceanospirillales</taxon>
        <taxon>Oceanospirillaceae</taxon>
        <taxon>Marinomonas</taxon>
    </lineage>
</organism>
<protein>
    <submittedName>
        <fullName evidence="1">Uncharacterized protein</fullName>
    </submittedName>
</protein>
<dbReference type="EMBL" id="QNRF01000005">
    <property type="protein sequence ID" value="RBO82657.1"/>
    <property type="molecule type" value="Genomic_DNA"/>
</dbReference>
<accession>A0A366CXU1</accession>
<evidence type="ECO:0000313" key="2">
    <source>
        <dbReference type="Proteomes" id="UP000252086"/>
    </source>
</evidence>
<evidence type="ECO:0000313" key="1">
    <source>
        <dbReference type="EMBL" id="RBO82657.1"/>
    </source>
</evidence>
<keyword evidence="2" id="KW-1185">Reference proteome</keyword>
<comment type="caution">
    <text evidence="1">The sequence shown here is derived from an EMBL/GenBank/DDBJ whole genome shotgun (WGS) entry which is preliminary data.</text>
</comment>